<dbReference type="Pfam" id="PF03564">
    <property type="entry name" value="DUF1759"/>
    <property type="match status" value="1"/>
</dbReference>
<dbReference type="OrthoDB" id="5864015at2759"/>
<accession>A0A016WF83</accession>
<reference evidence="2" key="1">
    <citation type="journal article" date="2015" name="Nat. Genet.">
        <title>The genome and transcriptome of the zoonotic hookworm Ancylostoma ceylanicum identify infection-specific gene families.</title>
        <authorList>
            <person name="Schwarz E.M."/>
            <person name="Hu Y."/>
            <person name="Antoshechkin I."/>
            <person name="Miller M.M."/>
            <person name="Sternberg P.W."/>
            <person name="Aroian R.V."/>
        </authorList>
    </citation>
    <scope>NUCLEOTIDE SEQUENCE</scope>
    <source>
        <strain evidence="2">HY135</strain>
    </source>
</reference>
<dbReference type="PANTHER" id="PTHR22954:SF3">
    <property type="entry name" value="PROTEIN CBG08539"/>
    <property type="match status" value="1"/>
</dbReference>
<evidence type="ECO:0000313" key="1">
    <source>
        <dbReference type="EMBL" id="EYC37653.1"/>
    </source>
</evidence>
<dbReference type="InterPro" id="IPR005312">
    <property type="entry name" value="DUF1759"/>
</dbReference>
<comment type="caution">
    <text evidence="1">The sequence shown here is derived from an EMBL/GenBank/DDBJ whole genome shotgun (WGS) entry which is preliminary data.</text>
</comment>
<proteinExistence type="predicted"/>
<protein>
    <submittedName>
        <fullName evidence="1">Uncharacterized protein</fullName>
    </submittedName>
</protein>
<name>A0A016WF83_9BILA</name>
<keyword evidence="2" id="KW-1185">Reference proteome</keyword>
<dbReference type="PANTHER" id="PTHR22954">
    <property type="entry name" value="RETROVIRAL PROTEASE-RELATED"/>
    <property type="match status" value="1"/>
</dbReference>
<sequence length="194" mass="21481">MSNTVSLRAKKGLLIRYVDALNGLIATSSGLLTCEPIVRALVEALTALKAVVEALSQLTDAVDIINIEAKRASLHEPETSGAHWQGSVHQTRVELPAIPIPKFAGKIGEYDTFWAQFEANVHSQNLANLQKFNYLINALRGEAREAVKRYAITEENYPLALRLLWSKHGDRSRLVRHLQSRLETASAKGSVTRN</sequence>
<dbReference type="EMBL" id="JARK01000374">
    <property type="protein sequence ID" value="EYC37653.1"/>
    <property type="molecule type" value="Genomic_DNA"/>
</dbReference>
<organism evidence="1 2">
    <name type="scientific">Ancylostoma ceylanicum</name>
    <dbReference type="NCBI Taxonomy" id="53326"/>
    <lineage>
        <taxon>Eukaryota</taxon>
        <taxon>Metazoa</taxon>
        <taxon>Ecdysozoa</taxon>
        <taxon>Nematoda</taxon>
        <taxon>Chromadorea</taxon>
        <taxon>Rhabditida</taxon>
        <taxon>Rhabditina</taxon>
        <taxon>Rhabditomorpha</taxon>
        <taxon>Strongyloidea</taxon>
        <taxon>Ancylostomatidae</taxon>
        <taxon>Ancylostomatinae</taxon>
        <taxon>Ancylostoma</taxon>
    </lineage>
</organism>
<gene>
    <name evidence="1" type="primary">Acey_s0774.g2247</name>
    <name evidence="1" type="ORF">Y032_0774g2247</name>
</gene>
<dbReference type="STRING" id="53326.A0A016WF83"/>
<dbReference type="Proteomes" id="UP000024635">
    <property type="component" value="Unassembled WGS sequence"/>
</dbReference>
<dbReference type="AlphaFoldDB" id="A0A016WF83"/>
<evidence type="ECO:0000313" key="2">
    <source>
        <dbReference type="Proteomes" id="UP000024635"/>
    </source>
</evidence>